<feature type="compositionally biased region" description="Basic residues" evidence="1">
    <location>
        <begin position="91"/>
        <end position="107"/>
    </location>
</feature>
<dbReference type="AlphaFoldDB" id="A0A395HY37"/>
<feature type="compositionally biased region" description="Low complexity" evidence="1">
    <location>
        <begin position="108"/>
        <end position="134"/>
    </location>
</feature>
<evidence type="ECO:0000313" key="3">
    <source>
        <dbReference type="Proteomes" id="UP000248961"/>
    </source>
</evidence>
<feature type="compositionally biased region" description="Basic and acidic residues" evidence="1">
    <location>
        <begin position="81"/>
        <end position="90"/>
    </location>
</feature>
<evidence type="ECO:0000313" key="2">
    <source>
        <dbReference type="EMBL" id="RAL12841.1"/>
    </source>
</evidence>
<dbReference type="RefSeq" id="XP_025551995.1">
    <property type="nucleotide sequence ID" value="XM_025696310.1"/>
</dbReference>
<proteinExistence type="predicted"/>
<accession>A0A395HY37</accession>
<dbReference type="VEuPathDB" id="FungiDB:BO97DRAFT_413771"/>
<sequence length="219" mass="24762">MATNPFGNLAGETPVSRTFDGVQYTSFPLRQERVPHGTRVDTVLIDEGQVPQERMGGFSTRLLRDHWRSSPQTSSHHGHGHDHGHNQDHHSHGHGHSHHGSSSHSHHGGSSSSRHGSQRAPYGSSSSSSRYGPSRYREPERDPRGAVVISGDRVRMFRDSARHGSPQPAIHSHRDETEWFAQARDGYNQPMESFLESLRDQRQSRRHGSFDRDPFFSRR</sequence>
<organism evidence="2 3">
    <name type="scientific">Aspergillus homomorphus (strain CBS 101889)</name>
    <dbReference type="NCBI Taxonomy" id="1450537"/>
    <lineage>
        <taxon>Eukaryota</taxon>
        <taxon>Fungi</taxon>
        <taxon>Dikarya</taxon>
        <taxon>Ascomycota</taxon>
        <taxon>Pezizomycotina</taxon>
        <taxon>Eurotiomycetes</taxon>
        <taxon>Eurotiomycetidae</taxon>
        <taxon>Eurotiales</taxon>
        <taxon>Aspergillaceae</taxon>
        <taxon>Aspergillus</taxon>
        <taxon>Aspergillus subgen. Circumdati</taxon>
    </lineage>
</organism>
<reference evidence="2 3" key="1">
    <citation type="submission" date="2018-02" db="EMBL/GenBank/DDBJ databases">
        <title>The genomes of Aspergillus section Nigri reveals drivers in fungal speciation.</title>
        <authorList>
            <consortium name="DOE Joint Genome Institute"/>
            <person name="Vesth T.C."/>
            <person name="Nybo J."/>
            <person name="Theobald S."/>
            <person name="Brandl J."/>
            <person name="Frisvad J.C."/>
            <person name="Nielsen K.F."/>
            <person name="Lyhne E.K."/>
            <person name="Kogle M.E."/>
            <person name="Kuo A."/>
            <person name="Riley R."/>
            <person name="Clum A."/>
            <person name="Nolan M."/>
            <person name="Lipzen A."/>
            <person name="Salamov A."/>
            <person name="Henrissat B."/>
            <person name="Wiebenga A."/>
            <person name="De vries R.P."/>
            <person name="Grigoriev I.V."/>
            <person name="Mortensen U.H."/>
            <person name="Andersen M.R."/>
            <person name="Baker S.E."/>
        </authorList>
    </citation>
    <scope>NUCLEOTIDE SEQUENCE [LARGE SCALE GENOMIC DNA]</scope>
    <source>
        <strain evidence="2 3">CBS 101889</strain>
    </source>
</reference>
<evidence type="ECO:0000256" key="1">
    <source>
        <dbReference type="SAM" id="MobiDB-lite"/>
    </source>
</evidence>
<feature type="region of interest" description="Disordered" evidence="1">
    <location>
        <begin position="191"/>
        <end position="219"/>
    </location>
</feature>
<dbReference type="GeneID" id="37200599"/>
<keyword evidence="3" id="KW-1185">Reference proteome</keyword>
<feature type="region of interest" description="Disordered" evidence="1">
    <location>
        <begin position="68"/>
        <end position="152"/>
    </location>
</feature>
<dbReference type="Proteomes" id="UP000248961">
    <property type="component" value="Unassembled WGS sequence"/>
</dbReference>
<feature type="compositionally biased region" description="Basic and acidic residues" evidence="1">
    <location>
        <begin position="197"/>
        <end position="219"/>
    </location>
</feature>
<name>A0A395HY37_ASPHC</name>
<protein>
    <submittedName>
        <fullName evidence="2">Uncharacterized protein</fullName>
    </submittedName>
</protein>
<dbReference type="EMBL" id="KZ824281">
    <property type="protein sequence ID" value="RAL12841.1"/>
    <property type="molecule type" value="Genomic_DNA"/>
</dbReference>
<feature type="compositionally biased region" description="Basic and acidic residues" evidence="1">
    <location>
        <begin position="135"/>
        <end position="144"/>
    </location>
</feature>
<gene>
    <name evidence="2" type="ORF">BO97DRAFT_413771</name>
</gene>